<evidence type="ECO:0000256" key="6">
    <source>
        <dbReference type="ARBA" id="ARBA00023001"/>
    </source>
</evidence>
<keyword evidence="7" id="KW-0560">Oxidoreductase</keyword>
<feature type="signal peptide" evidence="16">
    <location>
        <begin position="1"/>
        <end position="17"/>
    </location>
</feature>
<evidence type="ECO:0000256" key="8">
    <source>
        <dbReference type="ARBA" id="ARBA00023008"/>
    </source>
</evidence>
<proteinExistence type="inferred from homology"/>
<keyword evidence="12" id="KW-0624">Polysaccharide degradation</keyword>
<evidence type="ECO:0000256" key="3">
    <source>
        <dbReference type="ARBA" id="ARBA00022525"/>
    </source>
</evidence>
<dbReference type="EC" id="1.14.99.56" evidence="15"/>
<gene>
    <name evidence="18" type="ORF">QBC33DRAFT_603032</name>
</gene>
<dbReference type="GO" id="GO:0004497">
    <property type="term" value="F:monooxygenase activity"/>
    <property type="evidence" value="ECO:0007669"/>
    <property type="project" value="UniProtKB-KW"/>
</dbReference>
<keyword evidence="10" id="KW-1015">Disulfide bond</keyword>
<keyword evidence="8" id="KW-0186">Copper</keyword>
<evidence type="ECO:0000256" key="11">
    <source>
        <dbReference type="ARBA" id="ARBA00023277"/>
    </source>
</evidence>
<dbReference type="GO" id="GO:0046872">
    <property type="term" value="F:metal ion binding"/>
    <property type="evidence" value="ECO:0007669"/>
    <property type="project" value="UniProtKB-KW"/>
</dbReference>
<keyword evidence="11" id="KW-0119">Carbohydrate metabolism</keyword>
<dbReference type="PANTHER" id="PTHR33353:SF10">
    <property type="entry name" value="ENDO-BETA-1,4-GLUCANASE D"/>
    <property type="match status" value="1"/>
</dbReference>
<dbReference type="Gene3D" id="2.70.50.70">
    <property type="match status" value="1"/>
</dbReference>
<dbReference type="GO" id="GO:0005576">
    <property type="term" value="C:extracellular region"/>
    <property type="evidence" value="ECO:0007669"/>
    <property type="project" value="UniProtKB-SubCell"/>
</dbReference>
<dbReference type="RefSeq" id="XP_060286251.1">
    <property type="nucleotide sequence ID" value="XM_060432168.1"/>
</dbReference>
<evidence type="ECO:0000256" key="15">
    <source>
        <dbReference type="ARBA" id="ARBA00047174"/>
    </source>
</evidence>
<sequence>MKSVGLVALLAAAAVEAHYTFPQSIYDGAKSAEWEVIRETENHYSHAPVQDVTSSAMTCYELTPGTGAPKITPVTAGSKFTFTVDPSVGHPGPISFWMAKAPSGKTAADFDGKGNVWFKIYQDGPSGLGTGTITWPTQGLTEVSVTIPACVADGDYLLRVEHIALHSASSVGGAQLYIGCAQVTVTGGTGTLSTGTLAAIPGAYSASDPGILFQLYYPIPTSYINPGPAPVTC</sequence>
<comment type="cofactor">
    <cofactor evidence="1">
        <name>Cu(2+)</name>
        <dbReference type="ChEBI" id="CHEBI:29036"/>
    </cofactor>
</comment>
<keyword evidence="5 16" id="KW-0732">Signal</keyword>
<keyword evidence="6" id="KW-0136">Cellulose degradation</keyword>
<dbReference type="Proteomes" id="UP001244011">
    <property type="component" value="Unassembled WGS sequence"/>
</dbReference>
<comment type="subcellular location">
    <subcellularLocation>
        <location evidence="2">Secreted</location>
    </subcellularLocation>
</comment>
<dbReference type="InterPro" id="IPR005103">
    <property type="entry name" value="AA9_LPMO"/>
</dbReference>
<evidence type="ECO:0000259" key="17">
    <source>
        <dbReference type="Pfam" id="PF03443"/>
    </source>
</evidence>
<comment type="caution">
    <text evidence="18">The sequence shown here is derived from an EMBL/GenBank/DDBJ whole genome shotgun (WGS) entry which is preliminary data.</text>
</comment>
<keyword evidence="4" id="KW-0479">Metal-binding</keyword>
<evidence type="ECO:0000313" key="19">
    <source>
        <dbReference type="Proteomes" id="UP001244011"/>
    </source>
</evidence>
<comment type="similarity">
    <text evidence="13">Belongs to the polysaccharide monooxygenase AA9 family.</text>
</comment>
<keyword evidence="3" id="KW-0964">Secreted</keyword>
<evidence type="ECO:0000313" key="18">
    <source>
        <dbReference type="EMBL" id="KAK1770038.1"/>
    </source>
</evidence>
<evidence type="ECO:0000256" key="10">
    <source>
        <dbReference type="ARBA" id="ARBA00023157"/>
    </source>
</evidence>
<evidence type="ECO:0000256" key="14">
    <source>
        <dbReference type="ARBA" id="ARBA00045077"/>
    </source>
</evidence>
<name>A0AAJ0FP96_9PEZI</name>
<evidence type="ECO:0000256" key="12">
    <source>
        <dbReference type="ARBA" id="ARBA00023326"/>
    </source>
</evidence>
<evidence type="ECO:0000256" key="5">
    <source>
        <dbReference type="ARBA" id="ARBA00022729"/>
    </source>
</evidence>
<organism evidence="18 19">
    <name type="scientific">Phialemonium atrogriseum</name>
    <dbReference type="NCBI Taxonomy" id="1093897"/>
    <lineage>
        <taxon>Eukaryota</taxon>
        <taxon>Fungi</taxon>
        <taxon>Dikarya</taxon>
        <taxon>Ascomycota</taxon>
        <taxon>Pezizomycotina</taxon>
        <taxon>Sordariomycetes</taxon>
        <taxon>Sordariomycetidae</taxon>
        <taxon>Cephalothecales</taxon>
        <taxon>Cephalothecaceae</taxon>
        <taxon>Phialemonium</taxon>
    </lineage>
</organism>
<evidence type="ECO:0000256" key="4">
    <source>
        <dbReference type="ARBA" id="ARBA00022723"/>
    </source>
</evidence>
<feature type="chain" id="PRO_5042492540" description="lytic cellulose monooxygenase (C4-dehydrogenating)" evidence="16">
    <location>
        <begin position="18"/>
        <end position="233"/>
    </location>
</feature>
<protein>
    <recommendedName>
        <fullName evidence="15">lytic cellulose monooxygenase (C4-dehydrogenating)</fullName>
        <ecNumber evidence="15">1.14.99.56</ecNumber>
    </recommendedName>
</protein>
<dbReference type="AlphaFoldDB" id="A0AAJ0FP96"/>
<reference evidence="18" key="1">
    <citation type="submission" date="2023-06" db="EMBL/GenBank/DDBJ databases">
        <title>Genome-scale phylogeny and comparative genomics of the fungal order Sordariales.</title>
        <authorList>
            <consortium name="Lawrence Berkeley National Laboratory"/>
            <person name="Hensen N."/>
            <person name="Bonometti L."/>
            <person name="Westerberg I."/>
            <person name="Brannstrom I.O."/>
            <person name="Guillou S."/>
            <person name="Cros-Aarteil S."/>
            <person name="Calhoun S."/>
            <person name="Haridas S."/>
            <person name="Kuo A."/>
            <person name="Mondo S."/>
            <person name="Pangilinan J."/>
            <person name="Riley R."/>
            <person name="Labutti K."/>
            <person name="Andreopoulos B."/>
            <person name="Lipzen A."/>
            <person name="Chen C."/>
            <person name="Yanf M."/>
            <person name="Daum C."/>
            <person name="Ng V."/>
            <person name="Clum A."/>
            <person name="Steindorff A."/>
            <person name="Ohm R."/>
            <person name="Martin F."/>
            <person name="Silar P."/>
            <person name="Natvig D."/>
            <person name="Lalanne C."/>
            <person name="Gautier V."/>
            <person name="Ament-Velasquez S.L."/>
            <person name="Kruys A."/>
            <person name="Hutchinson M.I."/>
            <person name="Powell A.J."/>
            <person name="Barry K."/>
            <person name="Miller A.N."/>
            <person name="Grigoriev I.V."/>
            <person name="Debuchy R."/>
            <person name="Gladieux P."/>
            <person name="Thoren M.H."/>
            <person name="Johannesson H."/>
        </authorList>
    </citation>
    <scope>NUCLEOTIDE SEQUENCE</scope>
    <source>
        <strain evidence="18">8032-3</strain>
    </source>
</reference>
<dbReference type="PANTHER" id="PTHR33353">
    <property type="entry name" value="PUTATIVE (AFU_ORTHOLOGUE AFUA_1G12560)-RELATED"/>
    <property type="match status" value="1"/>
</dbReference>
<dbReference type="GeneID" id="85315355"/>
<keyword evidence="9" id="KW-0503">Monooxygenase</keyword>
<dbReference type="GO" id="GO:0016787">
    <property type="term" value="F:hydrolase activity"/>
    <property type="evidence" value="ECO:0007669"/>
    <property type="project" value="UniProtKB-KW"/>
</dbReference>
<evidence type="ECO:0000256" key="7">
    <source>
        <dbReference type="ARBA" id="ARBA00023002"/>
    </source>
</evidence>
<feature type="domain" description="Auxiliary Activity family 9 catalytic" evidence="17">
    <location>
        <begin position="18"/>
        <end position="223"/>
    </location>
</feature>
<dbReference type="CDD" id="cd21175">
    <property type="entry name" value="LPMO_AA9"/>
    <property type="match status" value="1"/>
</dbReference>
<dbReference type="EMBL" id="MU839001">
    <property type="protein sequence ID" value="KAK1770038.1"/>
    <property type="molecule type" value="Genomic_DNA"/>
</dbReference>
<evidence type="ECO:0000256" key="16">
    <source>
        <dbReference type="SAM" id="SignalP"/>
    </source>
</evidence>
<accession>A0AAJ0FP96</accession>
<dbReference type="InterPro" id="IPR049892">
    <property type="entry name" value="AA9"/>
</dbReference>
<keyword evidence="18" id="KW-0378">Hydrolase</keyword>
<dbReference type="Pfam" id="PF03443">
    <property type="entry name" value="AA9"/>
    <property type="match status" value="1"/>
</dbReference>
<evidence type="ECO:0000256" key="13">
    <source>
        <dbReference type="ARBA" id="ARBA00044502"/>
    </source>
</evidence>
<evidence type="ECO:0000256" key="1">
    <source>
        <dbReference type="ARBA" id="ARBA00001973"/>
    </source>
</evidence>
<evidence type="ECO:0000256" key="9">
    <source>
        <dbReference type="ARBA" id="ARBA00023033"/>
    </source>
</evidence>
<keyword evidence="19" id="KW-1185">Reference proteome</keyword>
<dbReference type="GO" id="GO:0030245">
    <property type="term" value="P:cellulose catabolic process"/>
    <property type="evidence" value="ECO:0007669"/>
    <property type="project" value="UniProtKB-KW"/>
</dbReference>
<comment type="catalytic activity">
    <reaction evidence="14">
        <text>[(1-&gt;4)-beta-D-glucosyl]n+m + reduced acceptor + O2 = 4-dehydro-beta-D-glucosyl-[(1-&gt;4)-beta-D-glucosyl]n-1 + [(1-&gt;4)-beta-D-glucosyl]m + acceptor + H2O.</text>
        <dbReference type="EC" id="1.14.99.56"/>
    </reaction>
</comment>
<evidence type="ECO:0000256" key="2">
    <source>
        <dbReference type="ARBA" id="ARBA00004613"/>
    </source>
</evidence>